<reference evidence="2" key="1">
    <citation type="journal article" date="2021" name="Arch. Microbiol.">
        <title>Methyloradius palustris gen. nov., sp. nov., a methanol-oxidizing bacterium isolated from snow.</title>
        <authorList>
            <person name="Miyadera T."/>
            <person name="Kojima H."/>
            <person name="Fukui M."/>
        </authorList>
    </citation>
    <scope>NUCLEOTIDE SEQUENCE</scope>
    <source>
        <strain evidence="2">Zm11</strain>
    </source>
</reference>
<dbReference type="EMBL" id="AP024110">
    <property type="protein sequence ID" value="BCM25141.1"/>
    <property type="molecule type" value="Genomic_DNA"/>
</dbReference>
<feature type="chain" id="PRO_5034021558" evidence="1">
    <location>
        <begin position="20"/>
        <end position="204"/>
    </location>
</feature>
<evidence type="ECO:0000313" key="2">
    <source>
        <dbReference type="EMBL" id="BCM25141.1"/>
    </source>
</evidence>
<dbReference type="InterPro" id="IPR045767">
    <property type="entry name" value="DUF6134"/>
</dbReference>
<dbReference type="AlphaFoldDB" id="A0A8D5GBC4"/>
<evidence type="ECO:0000256" key="1">
    <source>
        <dbReference type="SAM" id="SignalP"/>
    </source>
</evidence>
<accession>A0A8D5GBC4</accession>
<dbReference type="Pfam" id="PF19630">
    <property type="entry name" value="DUF6134"/>
    <property type="match status" value="1"/>
</dbReference>
<feature type="signal peptide" evidence="1">
    <location>
        <begin position="1"/>
        <end position="19"/>
    </location>
</feature>
<protein>
    <submittedName>
        <fullName evidence="2">Uncharacterized protein</fullName>
    </submittedName>
</protein>
<dbReference type="Proteomes" id="UP000826722">
    <property type="component" value="Chromosome"/>
</dbReference>
<dbReference type="KEGG" id="mpau:ZMTM_14000"/>
<proteinExistence type="predicted"/>
<keyword evidence="1" id="KW-0732">Signal</keyword>
<dbReference type="RefSeq" id="WP_221763264.1">
    <property type="nucleotide sequence ID" value="NZ_AP024110.1"/>
</dbReference>
<name>A0A8D5GBC4_9PROT</name>
<keyword evidence="3" id="KW-1185">Reference proteome</keyword>
<gene>
    <name evidence="2" type="ORF">ZMTM_14000</name>
</gene>
<sequence>MRKLTLFLAFILISQTASAEEWAFNVFLDKKPIGEHTFTINEARDTLTSKAKFDVKLLFINAYNYLHASNETWQGDCLTSIDANTNDNGEKSVVTGKLEGQNFILNTPKGKQTLPACIMTFAYWNPKMLGQSKLLNPQTGDYLDVKITQIGKEQIEVRGKSIDAEHYNVIAKKMNIDLWYSPDKEWLALRSTTPEGRIINYKLK</sequence>
<organism evidence="2 3">
    <name type="scientific">Methyloradius palustris</name>
    <dbReference type="NCBI Taxonomy" id="2778876"/>
    <lineage>
        <taxon>Bacteria</taxon>
        <taxon>Pseudomonadati</taxon>
        <taxon>Pseudomonadota</taxon>
        <taxon>Betaproteobacteria</taxon>
        <taxon>Nitrosomonadales</taxon>
        <taxon>Methylophilaceae</taxon>
        <taxon>Methyloradius</taxon>
    </lineage>
</organism>
<evidence type="ECO:0000313" key="3">
    <source>
        <dbReference type="Proteomes" id="UP000826722"/>
    </source>
</evidence>